<dbReference type="Gramene" id="Manes.07G068800.1.v8.1">
    <property type="protein sequence ID" value="Manes.07G068800.1.v8.1.CDS"/>
    <property type="gene ID" value="Manes.07G068800.v8.1"/>
</dbReference>
<gene>
    <name evidence="2" type="ORF">MANES_07G068800v8</name>
</gene>
<dbReference type="Pfam" id="PF07734">
    <property type="entry name" value="FBA_1"/>
    <property type="match status" value="1"/>
</dbReference>
<proteinExistence type="predicted"/>
<dbReference type="InterPro" id="IPR006527">
    <property type="entry name" value="F-box-assoc_dom_typ1"/>
</dbReference>
<comment type="caution">
    <text evidence="2">The sequence shown here is derived from an EMBL/GenBank/DDBJ whole genome shotgun (WGS) entry which is preliminary data.</text>
</comment>
<keyword evidence="3" id="KW-1185">Reference proteome</keyword>
<dbReference type="STRING" id="3983.A0A2C9VLM1"/>
<dbReference type="InterPro" id="IPR017451">
    <property type="entry name" value="F-box-assoc_interact_dom"/>
</dbReference>
<name>A0A2C9VLM1_MANES</name>
<dbReference type="EMBL" id="CM004393">
    <property type="protein sequence ID" value="OAY45531.1"/>
    <property type="molecule type" value="Genomic_DNA"/>
</dbReference>
<evidence type="ECO:0000259" key="1">
    <source>
        <dbReference type="Pfam" id="PF07734"/>
    </source>
</evidence>
<dbReference type="PANTHER" id="PTHR31672:SF10">
    <property type="entry name" value="F-BOX DOMAIN-CONTAINING PROTEIN"/>
    <property type="match status" value="1"/>
</dbReference>
<evidence type="ECO:0000313" key="3">
    <source>
        <dbReference type="Proteomes" id="UP000091857"/>
    </source>
</evidence>
<dbReference type="Proteomes" id="UP000091857">
    <property type="component" value="Chromosome 7"/>
</dbReference>
<evidence type="ECO:0000313" key="2">
    <source>
        <dbReference type="EMBL" id="OAY45531.1"/>
    </source>
</evidence>
<dbReference type="InterPro" id="IPR050796">
    <property type="entry name" value="SCF_F-box_component"/>
</dbReference>
<dbReference type="NCBIfam" id="TIGR01640">
    <property type="entry name" value="F_box_assoc_1"/>
    <property type="match status" value="1"/>
</dbReference>
<accession>A0A2C9VLM1</accession>
<reference evidence="3" key="1">
    <citation type="journal article" date="2016" name="Nat. Biotechnol.">
        <title>Sequencing wild and cultivated cassava and related species reveals extensive interspecific hybridization and genetic diversity.</title>
        <authorList>
            <person name="Bredeson J.V."/>
            <person name="Lyons J.B."/>
            <person name="Prochnik S.E."/>
            <person name="Wu G.A."/>
            <person name="Ha C.M."/>
            <person name="Edsinger-Gonzales E."/>
            <person name="Grimwood J."/>
            <person name="Schmutz J."/>
            <person name="Rabbi I.Y."/>
            <person name="Egesi C."/>
            <person name="Nauluvula P."/>
            <person name="Lebot V."/>
            <person name="Ndunguru J."/>
            <person name="Mkamilo G."/>
            <person name="Bart R.S."/>
            <person name="Setter T.L."/>
            <person name="Gleadow R.M."/>
            <person name="Kulakow P."/>
            <person name="Ferguson M.E."/>
            <person name="Rounsley S."/>
            <person name="Rokhsar D.S."/>
        </authorList>
    </citation>
    <scope>NUCLEOTIDE SEQUENCE [LARGE SCALE GENOMIC DNA]</scope>
    <source>
        <strain evidence="3">cv. AM560-2</strain>
    </source>
</reference>
<dbReference type="AlphaFoldDB" id="A0A2C9VLM1"/>
<protein>
    <recommendedName>
        <fullName evidence="1">F-box associated beta-propeller type 1 domain-containing protein</fullName>
    </recommendedName>
</protein>
<sequence length="378" mass="43112">MSSHIDQEILTEILKRLPAKFLVQLSTRTSSSSTAKLMLRHYSWAHKKEIYTVNSSSMSSFDQYQELVFPFKSYSQYFEIVGSCNGILCLSDTYRLNSHTIILWNPTIRKSITLPLPSVSFDQIYMFVLGFGCDDKRNEYKVVRIVYRVMDNKCRVDITPQVEVYELSLDAWRSIRIDAAPQYVISELPVRVFLKGSVHWIGYIPSEEDSDFRDLSLVLFDMNKEVFREMKLPGVTGLSVLDLSIFGSGNLLSLIQYNRHTRSQWIQYGSCSIWVMKDYGKVESWTKQFTVDLQGGVGKALGLGNNAEMLLVKSSGELVSYDIENQKISHLGIKGIVSSFHLETYSETLVLLDGINEILGHKIPENCSDSHLEGAYER</sequence>
<dbReference type="PANTHER" id="PTHR31672">
    <property type="entry name" value="BNACNNG10540D PROTEIN"/>
    <property type="match status" value="1"/>
</dbReference>
<organism evidence="2 3">
    <name type="scientific">Manihot esculenta</name>
    <name type="common">Cassava</name>
    <name type="synonym">Jatropha manihot</name>
    <dbReference type="NCBI Taxonomy" id="3983"/>
    <lineage>
        <taxon>Eukaryota</taxon>
        <taxon>Viridiplantae</taxon>
        <taxon>Streptophyta</taxon>
        <taxon>Embryophyta</taxon>
        <taxon>Tracheophyta</taxon>
        <taxon>Spermatophyta</taxon>
        <taxon>Magnoliopsida</taxon>
        <taxon>eudicotyledons</taxon>
        <taxon>Gunneridae</taxon>
        <taxon>Pentapetalae</taxon>
        <taxon>rosids</taxon>
        <taxon>fabids</taxon>
        <taxon>Malpighiales</taxon>
        <taxon>Euphorbiaceae</taxon>
        <taxon>Crotonoideae</taxon>
        <taxon>Manihoteae</taxon>
        <taxon>Manihot</taxon>
    </lineage>
</organism>
<feature type="domain" description="F-box associated beta-propeller type 1" evidence="1">
    <location>
        <begin position="52"/>
        <end position="343"/>
    </location>
</feature>